<dbReference type="Proteomes" id="UP000001188">
    <property type="component" value="Chromosome"/>
</dbReference>
<reference evidence="1 2" key="1">
    <citation type="journal article" date="2008" name="J. Biotechnol.">
        <title>The genome of Xanthomonas campestris pv. campestris B100 and its use for the reconstruction of metabolic pathways involved in xanthan biosynthesis.</title>
        <authorList>
            <person name="Vorholter F.J."/>
            <person name="Schneiker S."/>
            <person name="Goesmann A."/>
            <person name="Krause L."/>
            <person name="Bekel T."/>
            <person name="Kaiser O."/>
            <person name="Linke B."/>
            <person name="Patschkowski T."/>
            <person name="Ruckert C."/>
            <person name="Schmid J."/>
            <person name="Sidhu V.K."/>
            <person name="Sieber V."/>
            <person name="Tauch A."/>
            <person name="Watt S.A."/>
            <person name="Weisshaar B."/>
            <person name="Becker A."/>
            <person name="Niehaus K."/>
            <person name="Puhler A."/>
        </authorList>
    </citation>
    <scope>NUCLEOTIDE SEQUENCE [LARGE SCALE GENOMIC DNA]</scope>
    <source>
        <strain evidence="1 2">B100</strain>
    </source>
</reference>
<proteinExistence type="predicted"/>
<protein>
    <submittedName>
        <fullName evidence="1">Uncharacterized protein</fullName>
    </submittedName>
</protein>
<dbReference type="HOGENOM" id="CLU_2468251_0_0_6"/>
<name>B0RSE9_XANCB</name>
<sequence>MHARKKPRQCRGFLMIGVPTGIRTPVSTVKGWCPRPLDDGDAYQTWLSIPDGLCPERGGARRDRTADLLHAMQALSQLSYGPTKLRTK</sequence>
<dbReference type="AlphaFoldDB" id="B0RSE9"/>
<evidence type="ECO:0000313" key="1">
    <source>
        <dbReference type="EMBL" id="CAP51384.1"/>
    </source>
</evidence>
<accession>B0RSE9</accession>
<organism evidence="1 2">
    <name type="scientific">Xanthomonas campestris pv. campestris (strain B100)</name>
    <dbReference type="NCBI Taxonomy" id="509169"/>
    <lineage>
        <taxon>Bacteria</taxon>
        <taxon>Pseudomonadati</taxon>
        <taxon>Pseudomonadota</taxon>
        <taxon>Gammaproteobacteria</taxon>
        <taxon>Lysobacterales</taxon>
        <taxon>Lysobacteraceae</taxon>
        <taxon>Xanthomonas</taxon>
    </lineage>
</organism>
<evidence type="ECO:0000313" key="2">
    <source>
        <dbReference type="Proteomes" id="UP000001188"/>
    </source>
</evidence>
<dbReference type="KEGG" id="xca:xcc-b100_2031"/>
<gene>
    <name evidence="1" type="ORF">XCCB100_2031</name>
</gene>
<dbReference type="EMBL" id="AM920689">
    <property type="protein sequence ID" value="CAP51384.1"/>
    <property type="molecule type" value="Genomic_DNA"/>
</dbReference>